<reference evidence="6" key="2">
    <citation type="journal article" date="2020" name="Nat. Ecol. Evol.">
        <title>Deeply conserved synteny resolves early events in vertebrate evolution.</title>
        <authorList>
            <person name="Simakov O."/>
            <person name="Marletaz F."/>
            <person name="Yue J.X."/>
            <person name="O'Connell B."/>
            <person name="Jenkins J."/>
            <person name="Brandt A."/>
            <person name="Calef R."/>
            <person name="Tung C.H."/>
            <person name="Huang T.K."/>
            <person name="Schmutz J."/>
            <person name="Satoh N."/>
            <person name="Yu J.K."/>
            <person name="Putnam N.H."/>
            <person name="Green R.E."/>
            <person name="Rokhsar D.S."/>
        </authorList>
    </citation>
    <scope>NUCLEOTIDE SEQUENCE [LARGE SCALE GENOMIC DNA]</scope>
    <source>
        <strain evidence="6">S238N-H82</strain>
    </source>
</reference>
<feature type="region of interest" description="Disordered" evidence="3">
    <location>
        <begin position="10"/>
        <end position="34"/>
    </location>
</feature>
<dbReference type="GeneID" id="118418300"/>
<dbReference type="Gene3D" id="3.30.710.10">
    <property type="entry name" value="Potassium Channel Kv1.1, Chain A"/>
    <property type="match status" value="1"/>
</dbReference>
<dbReference type="eggNOG" id="KOG4441">
    <property type="taxonomic scope" value="Eukaryota"/>
</dbReference>
<dbReference type="Gene3D" id="1.25.40.420">
    <property type="match status" value="1"/>
</dbReference>
<evidence type="ECO:0000259" key="4">
    <source>
        <dbReference type="PROSITE" id="PS50097"/>
    </source>
</evidence>
<reference evidence="5" key="1">
    <citation type="journal article" date="2008" name="Nature">
        <title>The amphioxus genome and the evolution of the chordate karyotype.</title>
        <authorList>
            <consortium name="US DOE Joint Genome Institute (JGI-PGF)"/>
            <person name="Putnam N.H."/>
            <person name="Butts T."/>
            <person name="Ferrier D.E.K."/>
            <person name="Furlong R.F."/>
            <person name="Hellsten U."/>
            <person name="Kawashima T."/>
            <person name="Robinson-Rechavi M."/>
            <person name="Shoguchi E."/>
            <person name="Terry A."/>
            <person name="Yu J.-K."/>
            <person name="Benito-Gutierrez E.L."/>
            <person name="Dubchak I."/>
            <person name="Garcia-Fernandez J."/>
            <person name="Gibson-Brown J.J."/>
            <person name="Grigoriev I.V."/>
            <person name="Horton A.C."/>
            <person name="de Jong P.J."/>
            <person name="Jurka J."/>
            <person name="Kapitonov V.V."/>
            <person name="Kohara Y."/>
            <person name="Kuroki Y."/>
            <person name="Lindquist E."/>
            <person name="Lucas S."/>
            <person name="Osoegawa K."/>
            <person name="Pennacchio L.A."/>
            <person name="Salamov A.A."/>
            <person name="Satou Y."/>
            <person name="Sauka-Spengler T."/>
            <person name="Schmutz J."/>
            <person name="Shin-I T."/>
            <person name="Toyoda A."/>
            <person name="Bronner-Fraser M."/>
            <person name="Fujiyama A."/>
            <person name="Holland L.Z."/>
            <person name="Holland P.W.H."/>
            <person name="Satoh N."/>
            <person name="Rokhsar D.S."/>
        </authorList>
    </citation>
    <scope>NUCLEOTIDE SEQUENCE [LARGE SCALE GENOMIC DNA]</scope>
    <source>
        <strain evidence="5">S238N-H82</strain>
        <tissue evidence="5">Testes</tissue>
    </source>
</reference>
<dbReference type="PANTHER" id="PTHR45632:SF30">
    <property type="entry name" value="BTB DOMAIN-CONTAINING PROTEIN"/>
    <property type="match status" value="1"/>
</dbReference>
<dbReference type="InterPro" id="IPR011705">
    <property type="entry name" value="BACK"/>
</dbReference>
<dbReference type="FunFam" id="1.25.40.420:FF:000001">
    <property type="entry name" value="Kelch-like family member 12"/>
    <property type="match status" value="1"/>
</dbReference>
<dbReference type="SMART" id="SM00225">
    <property type="entry name" value="BTB"/>
    <property type="match status" value="1"/>
</dbReference>
<dbReference type="InterPro" id="IPR011333">
    <property type="entry name" value="SKP1/BTB/POZ_sf"/>
</dbReference>
<accession>C3Z1C9</accession>
<dbReference type="SUPFAM" id="SSF117281">
    <property type="entry name" value="Kelch motif"/>
    <property type="match status" value="1"/>
</dbReference>
<dbReference type="Pfam" id="PF00651">
    <property type="entry name" value="BTB"/>
    <property type="match status" value="1"/>
</dbReference>
<evidence type="ECO:0000313" key="6">
    <source>
        <dbReference type="Proteomes" id="UP000001554"/>
    </source>
</evidence>
<feature type="compositionally biased region" description="Gly residues" evidence="3">
    <location>
        <begin position="642"/>
        <end position="652"/>
    </location>
</feature>
<feature type="compositionally biased region" description="Low complexity" evidence="3">
    <location>
        <begin position="628"/>
        <end position="641"/>
    </location>
</feature>
<dbReference type="Pfam" id="PF07707">
    <property type="entry name" value="BACK"/>
    <property type="match status" value="1"/>
</dbReference>
<dbReference type="InterPro" id="IPR006652">
    <property type="entry name" value="Kelch_1"/>
</dbReference>
<sequence length="652" mass="72583">MPQTIMAAEETYKYRQAPTGPSSRDLPPRGGAEHVSPGAATYGNYAEHACFNLAKLNEQRKAGAFCDVVLRAEGKHFPAHRSVLAAFSDYFAAMFQTQLAEGNQKEIKLKNVSAIALEAILDYMYTGSITIDYNTVDKILPSSDLLLLSDVKSFCADYLEKNMDCSNCLGVRYFAETYRLGELAQKSERFVLANFPEVMTHDEVLELPLNKLEELLTNEAICIREERLACDLVLRWAAADPDKRVAHLARVLALIRLPQLSPYYIHDSLDKNPLLAQSTDCKALVEEVKLYHLLPERRAAMRLSASAQPRACNLTRDVIVLQCGKTPASWYEYGVNMTMCYMPDDGHWFPWPPTLTPRINHCAIALEGAIYAIGGMDHAGNVLRSAERFDLQKNAWYPIASMSVGRYHCAVTEFDGQLYVSGGITDHTRVLPSVERYDPGRDEWTTLAPMTEPRFYHQFVKKGDRLFVLLGRNSSYFNTSTVEIYDVRRDQWSVGCQREPPVELHPTCDRPVCTLTRNLIHLIHPCGASVAYDDVRSAWLTSRVLAPVPGHHPNYSFFMHGRVMYAFGPHLSRCYSYDIDLDKDWKEISPLPVQGDLLITPCALQLYRDLLPKPGGNTPQAESPPAPAASGSPRGAEAASGSGSGSSSGSGC</sequence>
<dbReference type="GO" id="GO:1990756">
    <property type="term" value="F:ubiquitin-like ligase-substrate adaptor activity"/>
    <property type="evidence" value="ECO:0000318"/>
    <property type="project" value="GO_Central"/>
</dbReference>
<dbReference type="SMART" id="SM00612">
    <property type="entry name" value="Kelch"/>
    <property type="match status" value="2"/>
</dbReference>
<feature type="region of interest" description="Disordered" evidence="3">
    <location>
        <begin position="613"/>
        <end position="652"/>
    </location>
</feature>
<protein>
    <submittedName>
        <fullName evidence="7">Kelch-like protein 12</fullName>
    </submittedName>
</protein>
<dbReference type="Proteomes" id="UP000001554">
    <property type="component" value="Chromosome 6"/>
</dbReference>
<evidence type="ECO:0000313" key="7">
    <source>
        <dbReference type="RefSeq" id="XP_035680050.1"/>
    </source>
</evidence>
<dbReference type="RefSeq" id="XP_035680050.1">
    <property type="nucleotide sequence ID" value="XM_035824157.1"/>
</dbReference>
<evidence type="ECO:0000256" key="2">
    <source>
        <dbReference type="ARBA" id="ARBA00022737"/>
    </source>
</evidence>
<gene>
    <name evidence="7" type="primary">LOC118418300</name>
    <name evidence="5" type="ORF">BRAFLDRAFT_77458</name>
</gene>
<reference evidence="7" key="3">
    <citation type="submission" date="2025-04" db="UniProtKB">
        <authorList>
            <consortium name="RefSeq"/>
        </authorList>
    </citation>
    <scope>IDENTIFICATION</scope>
    <source>
        <strain evidence="7">S238N-H82</strain>
        <tissue evidence="7">Testes</tissue>
    </source>
</reference>
<dbReference type="InterPro" id="IPR015915">
    <property type="entry name" value="Kelch-typ_b-propeller"/>
</dbReference>
<dbReference type="Gene3D" id="2.120.10.80">
    <property type="entry name" value="Kelch-type beta propeller"/>
    <property type="match status" value="1"/>
</dbReference>
<dbReference type="SUPFAM" id="SSF54695">
    <property type="entry name" value="POZ domain"/>
    <property type="match status" value="1"/>
</dbReference>
<dbReference type="PROSITE" id="PS50097">
    <property type="entry name" value="BTB"/>
    <property type="match status" value="1"/>
</dbReference>
<proteinExistence type="predicted"/>
<dbReference type="Pfam" id="PF01344">
    <property type="entry name" value="Kelch_1"/>
    <property type="match status" value="2"/>
</dbReference>
<dbReference type="EMBL" id="GG666572">
    <property type="protein sequence ID" value="EEN53670.1"/>
    <property type="molecule type" value="Genomic_DNA"/>
</dbReference>
<dbReference type="InParanoid" id="C3Z1C9"/>
<evidence type="ECO:0000256" key="3">
    <source>
        <dbReference type="SAM" id="MobiDB-lite"/>
    </source>
</evidence>
<dbReference type="AlphaFoldDB" id="C3Z1C9"/>
<organism>
    <name type="scientific">Branchiostoma floridae</name>
    <name type="common">Florida lancelet</name>
    <name type="synonym">Amphioxus</name>
    <dbReference type="NCBI Taxonomy" id="7739"/>
    <lineage>
        <taxon>Eukaryota</taxon>
        <taxon>Metazoa</taxon>
        <taxon>Chordata</taxon>
        <taxon>Cephalochordata</taxon>
        <taxon>Leptocardii</taxon>
        <taxon>Amphioxiformes</taxon>
        <taxon>Branchiostomatidae</taxon>
        <taxon>Branchiostoma</taxon>
    </lineage>
</organism>
<dbReference type="GO" id="GO:0031463">
    <property type="term" value="C:Cul3-RING ubiquitin ligase complex"/>
    <property type="evidence" value="ECO:0000318"/>
    <property type="project" value="GO_Central"/>
</dbReference>
<dbReference type="GO" id="GO:0043161">
    <property type="term" value="P:proteasome-mediated ubiquitin-dependent protein catabolic process"/>
    <property type="evidence" value="ECO:0000318"/>
    <property type="project" value="GO_Central"/>
</dbReference>
<keyword evidence="2" id="KW-0677">Repeat</keyword>
<evidence type="ECO:0000313" key="5">
    <source>
        <dbReference type="EMBL" id="EEN53670.1"/>
    </source>
</evidence>
<dbReference type="KEGG" id="bfo:118418300"/>
<name>C3Z1C9_BRAFL</name>
<feature type="domain" description="BTB" evidence="4">
    <location>
        <begin position="66"/>
        <end position="133"/>
    </location>
</feature>
<dbReference type="STRING" id="7739.C3Z1C9"/>
<dbReference type="OMA" id="HEVVECE"/>
<dbReference type="PANTHER" id="PTHR45632">
    <property type="entry name" value="LD33804P"/>
    <property type="match status" value="1"/>
</dbReference>
<dbReference type="InterPro" id="IPR000210">
    <property type="entry name" value="BTB/POZ_dom"/>
</dbReference>
<dbReference type="OrthoDB" id="6350321at2759"/>
<keyword evidence="1" id="KW-0880">Kelch repeat</keyword>
<evidence type="ECO:0000256" key="1">
    <source>
        <dbReference type="ARBA" id="ARBA00022441"/>
    </source>
</evidence>
<keyword evidence="6" id="KW-1185">Reference proteome</keyword>
<dbReference type="SMART" id="SM00875">
    <property type="entry name" value="BACK"/>
    <property type="match status" value="1"/>
</dbReference>
<dbReference type="GO" id="GO:0005737">
    <property type="term" value="C:cytoplasm"/>
    <property type="evidence" value="ECO:0000318"/>
    <property type="project" value="GO_Central"/>
</dbReference>